<sequence length="436" mass="49164">MDKLEGQVYGDYKLGKLIGKGTYGHVYRARRILKNGRATSTVFADEELAIKLIDIQNSNARHWEMVEREIEVLERAEEKKHPNIVSFYGHFKHNGVPCLVMEYCGGGTLYQKIRDLKTEGKFIKEEDFMSYLTQIASAVEVLHGMDIIHRDLKTKNIMLTSDGLCKIGDFGVAKVIELAGINTKGIGTPFYMCPEVIQGIPYDQKADVWSLGCTCYEMATGCYAFDGKSVQEINAVVKSGKIPETTKIQYSDEIKNLIIQMLSYNGASRPTIGGVLRFVEDYKEKGAKSKKSKSKKSKRHKDETTSTTSSIDTSLKLQESSASIASRFDSRKASDNKAFLEKESAKLQATLVMEIKSHKAADIVSYIKNLQKRGVSEREFKEKVLKYLDKDMFYKLYPVMKAMKCIEDGRREIQTSLNMEPDASTMLISTVDLQDD</sequence>
<dbReference type="InterPro" id="IPR000719">
    <property type="entry name" value="Prot_kinase_dom"/>
</dbReference>
<keyword evidence="15" id="KW-1185">Reference proteome</keyword>
<evidence type="ECO:0000313" key="14">
    <source>
        <dbReference type="EnsemblMetazoa" id="G29024.1:cds"/>
    </source>
</evidence>
<dbReference type="PANTHER" id="PTHR44899">
    <property type="entry name" value="CAMK FAMILY PROTEIN KINASE"/>
    <property type="match status" value="1"/>
</dbReference>
<comment type="catalytic activity">
    <reaction evidence="8">
        <text>L-threonyl-[protein] + ATP = O-phospho-L-threonyl-[protein] + ADP + H(+)</text>
        <dbReference type="Rhea" id="RHEA:46608"/>
        <dbReference type="Rhea" id="RHEA-COMP:11060"/>
        <dbReference type="Rhea" id="RHEA-COMP:11605"/>
        <dbReference type="ChEBI" id="CHEBI:15378"/>
        <dbReference type="ChEBI" id="CHEBI:30013"/>
        <dbReference type="ChEBI" id="CHEBI:30616"/>
        <dbReference type="ChEBI" id="CHEBI:61977"/>
        <dbReference type="ChEBI" id="CHEBI:456216"/>
        <dbReference type="EC" id="2.7.11.1"/>
    </reaction>
</comment>
<accession>A0A8W8LPF0</accession>
<dbReference type="SMART" id="SM00220">
    <property type="entry name" value="S_TKc"/>
    <property type="match status" value="1"/>
</dbReference>
<evidence type="ECO:0000256" key="6">
    <source>
        <dbReference type="ARBA" id="ARBA00022777"/>
    </source>
</evidence>
<feature type="domain" description="Protein kinase" evidence="13">
    <location>
        <begin position="12"/>
        <end position="283"/>
    </location>
</feature>
<dbReference type="OrthoDB" id="248923at2759"/>
<dbReference type="PROSITE" id="PS50011">
    <property type="entry name" value="PROTEIN_KINASE_DOM"/>
    <property type="match status" value="1"/>
</dbReference>
<evidence type="ECO:0000256" key="7">
    <source>
        <dbReference type="ARBA" id="ARBA00022840"/>
    </source>
</evidence>
<evidence type="ECO:0000259" key="13">
    <source>
        <dbReference type="PROSITE" id="PS50011"/>
    </source>
</evidence>
<dbReference type="InterPro" id="IPR017441">
    <property type="entry name" value="Protein_kinase_ATP_BS"/>
</dbReference>
<evidence type="ECO:0000256" key="2">
    <source>
        <dbReference type="ARBA" id="ARBA00012513"/>
    </source>
</evidence>
<keyword evidence="6" id="KW-0418">Kinase</keyword>
<evidence type="ECO:0000256" key="12">
    <source>
        <dbReference type="SAM" id="MobiDB-lite"/>
    </source>
</evidence>
<evidence type="ECO:0000256" key="5">
    <source>
        <dbReference type="ARBA" id="ARBA00022741"/>
    </source>
</evidence>
<dbReference type="Gene3D" id="1.10.510.10">
    <property type="entry name" value="Transferase(Phosphotransferase) domain 1"/>
    <property type="match status" value="1"/>
</dbReference>
<comment type="catalytic activity">
    <reaction evidence="9">
        <text>L-seryl-[protein] + ATP = O-phospho-L-seryl-[protein] + ADP + H(+)</text>
        <dbReference type="Rhea" id="RHEA:17989"/>
        <dbReference type="Rhea" id="RHEA-COMP:9863"/>
        <dbReference type="Rhea" id="RHEA-COMP:11604"/>
        <dbReference type="ChEBI" id="CHEBI:15378"/>
        <dbReference type="ChEBI" id="CHEBI:29999"/>
        <dbReference type="ChEBI" id="CHEBI:30616"/>
        <dbReference type="ChEBI" id="CHEBI:83421"/>
        <dbReference type="ChEBI" id="CHEBI:456216"/>
        <dbReference type="EC" id="2.7.11.1"/>
    </reaction>
</comment>
<dbReference type="InterPro" id="IPR051131">
    <property type="entry name" value="NEK_Ser/Thr_kinase_NIMA"/>
</dbReference>
<organism evidence="14 15">
    <name type="scientific">Magallana gigas</name>
    <name type="common">Pacific oyster</name>
    <name type="synonym">Crassostrea gigas</name>
    <dbReference type="NCBI Taxonomy" id="29159"/>
    <lineage>
        <taxon>Eukaryota</taxon>
        <taxon>Metazoa</taxon>
        <taxon>Spiralia</taxon>
        <taxon>Lophotrochozoa</taxon>
        <taxon>Mollusca</taxon>
        <taxon>Bivalvia</taxon>
        <taxon>Autobranchia</taxon>
        <taxon>Pteriomorphia</taxon>
        <taxon>Ostreida</taxon>
        <taxon>Ostreoidea</taxon>
        <taxon>Ostreidae</taxon>
        <taxon>Magallana</taxon>
    </lineage>
</organism>
<feature type="binding site" evidence="10">
    <location>
        <position position="51"/>
    </location>
    <ligand>
        <name>ATP</name>
        <dbReference type="ChEBI" id="CHEBI:30616"/>
    </ligand>
</feature>
<dbReference type="EnsemblMetazoa" id="G29024.1">
    <property type="protein sequence ID" value="G29024.1:cds"/>
    <property type="gene ID" value="G29024"/>
</dbReference>
<evidence type="ECO:0000256" key="8">
    <source>
        <dbReference type="ARBA" id="ARBA00047899"/>
    </source>
</evidence>
<dbReference type="Pfam" id="PF00069">
    <property type="entry name" value="Pkinase"/>
    <property type="match status" value="1"/>
</dbReference>
<evidence type="ECO:0000256" key="10">
    <source>
        <dbReference type="PROSITE-ProRule" id="PRU10141"/>
    </source>
</evidence>
<feature type="compositionally biased region" description="Basic residues" evidence="12">
    <location>
        <begin position="289"/>
        <end position="299"/>
    </location>
</feature>
<dbReference type="AlphaFoldDB" id="A0A8W8LPF0"/>
<keyword evidence="3 11" id="KW-0723">Serine/threonine-protein kinase</keyword>
<evidence type="ECO:0000256" key="11">
    <source>
        <dbReference type="RuleBase" id="RU000304"/>
    </source>
</evidence>
<keyword evidence="4" id="KW-0808">Transferase</keyword>
<dbReference type="Proteomes" id="UP000005408">
    <property type="component" value="Unassembled WGS sequence"/>
</dbReference>
<evidence type="ECO:0000256" key="1">
    <source>
        <dbReference type="ARBA" id="ARBA00010886"/>
    </source>
</evidence>
<feature type="region of interest" description="Disordered" evidence="12">
    <location>
        <begin position="289"/>
        <end position="312"/>
    </location>
</feature>
<dbReference type="SUPFAM" id="SSF56112">
    <property type="entry name" value="Protein kinase-like (PK-like)"/>
    <property type="match status" value="1"/>
</dbReference>
<dbReference type="PROSITE" id="PS00108">
    <property type="entry name" value="PROTEIN_KINASE_ST"/>
    <property type="match status" value="1"/>
</dbReference>
<evidence type="ECO:0000313" key="15">
    <source>
        <dbReference type="Proteomes" id="UP000005408"/>
    </source>
</evidence>
<dbReference type="GO" id="GO:0004674">
    <property type="term" value="F:protein serine/threonine kinase activity"/>
    <property type="evidence" value="ECO:0007669"/>
    <property type="project" value="UniProtKB-KW"/>
</dbReference>
<evidence type="ECO:0000256" key="3">
    <source>
        <dbReference type="ARBA" id="ARBA00022527"/>
    </source>
</evidence>
<proteinExistence type="inferred from homology"/>
<evidence type="ECO:0000256" key="9">
    <source>
        <dbReference type="ARBA" id="ARBA00048679"/>
    </source>
</evidence>
<dbReference type="InterPro" id="IPR008271">
    <property type="entry name" value="Ser/Thr_kinase_AS"/>
</dbReference>
<evidence type="ECO:0000256" key="4">
    <source>
        <dbReference type="ARBA" id="ARBA00022679"/>
    </source>
</evidence>
<comment type="similarity">
    <text evidence="1">Belongs to the protein kinase superfamily. NEK Ser/Thr protein kinase family. NIMA subfamily.</text>
</comment>
<dbReference type="InterPro" id="IPR011009">
    <property type="entry name" value="Kinase-like_dom_sf"/>
</dbReference>
<dbReference type="Gene3D" id="3.30.200.20">
    <property type="entry name" value="Phosphorylase Kinase, domain 1"/>
    <property type="match status" value="1"/>
</dbReference>
<reference evidence="14" key="1">
    <citation type="submission" date="2022-08" db="UniProtKB">
        <authorList>
            <consortium name="EnsemblMetazoa"/>
        </authorList>
    </citation>
    <scope>IDENTIFICATION</scope>
    <source>
        <strain evidence="14">05x7-T-G4-1.051#20</strain>
    </source>
</reference>
<protein>
    <recommendedName>
        <fullName evidence="2">non-specific serine/threonine protein kinase</fullName>
        <ecNumber evidence="2">2.7.11.1</ecNumber>
    </recommendedName>
</protein>
<dbReference type="OMA" id="HWEMVER"/>
<name>A0A8W8LPF0_MAGGI</name>
<dbReference type="PANTHER" id="PTHR44899:SF3">
    <property type="entry name" value="SERINE_THREONINE-PROTEIN KINASE NEK1"/>
    <property type="match status" value="1"/>
</dbReference>
<keyword evidence="5 10" id="KW-0547">Nucleotide-binding</keyword>
<dbReference type="PROSITE" id="PS00107">
    <property type="entry name" value="PROTEIN_KINASE_ATP"/>
    <property type="match status" value="1"/>
</dbReference>
<keyword evidence="7 10" id="KW-0067">ATP-binding</keyword>
<dbReference type="GO" id="GO:0005524">
    <property type="term" value="F:ATP binding"/>
    <property type="evidence" value="ECO:0007669"/>
    <property type="project" value="UniProtKB-UniRule"/>
</dbReference>
<dbReference type="EC" id="2.7.11.1" evidence="2"/>